<dbReference type="Proteomes" id="UP001500748">
    <property type="component" value="Unassembled WGS sequence"/>
</dbReference>
<name>A0ABP7GGT7_9FLAO</name>
<evidence type="ECO:0000313" key="2">
    <source>
        <dbReference type="Proteomes" id="UP001500748"/>
    </source>
</evidence>
<reference evidence="2" key="1">
    <citation type="journal article" date="2019" name="Int. J. Syst. Evol. Microbiol.">
        <title>The Global Catalogue of Microorganisms (GCM) 10K type strain sequencing project: providing services to taxonomists for standard genome sequencing and annotation.</title>
        <authorList>
            <consortium name="The Broad Institute Genomics Platform"/>
            <consortium name="The Broad Institute Genome Sequencing Center for Infectious Disease"/>
            <person name="Wu L."/>
            <person name="Ma J."/>
        </authorList>
    </citation>
    <scope>NUCLEOTIDE SEQUENCE [LARGE SCALE GENOMIC DNA]</scope>
    <source>
        <strain evidence="2">JCM 17337</strain>
    </source>
</reference>
<sequence length="109" mass="12360">MWYAGGIGNNCNALKCVGQLTHAGLYSLKFQIMSVNTLTKETESRIADFFNTTVDPVSLAKEIRRINHLIALSLIRDCETLQSETVNLEKGFYWLNEFAEVLNPYLDVE</sequence>
<organism evidence="1 2">
    <name type="scientific">Flavobacterium ginsengiterrae</name>
    <dbReference type="NCBI Taxonomy" id="871695"/>
    <lineage>
        <taxon>Bacteria</taxon>
        <taxon>Pseudomonadati</taxon>
        <taxon>Bacteroidota</taxon>
        <taxon>Flavobacteriia</taxon>
        <taxon>Flavobacteriales</taxon>
        <taxon>Flavobacteriaceae</taxon>
        <taxon>Flavobacterium</taxon>
    </lineage>
</organism>
<evidence type="ECO:0000313" key="1">
    <source>
        <dbReference type="EMBL" id="GAA3763440.1"/>
    </source>
</evidence>
<gene>
    <name evidence="1" type="ORF">GCM10022423_14040</name>
</gene>
<keyword evidence="2" id="KW-1185">Reference proteome</keyword>
<accession>A0ABP7GGT7</accession>
<dbReference type="EMBL" id="BAABDU010000003">
    <property type="protein sequence ID" value="GAA3763440.1"/>
    <property type="molecule type" value="Genomic_DNA"/>
</dbReference>
<protein>
    <submittedName>
        <fullName evidence="1">Uncharacterized protein</fullName>
    </submittedName>
</protein>
<comment type="caution">
    <text evidence="1">The sequence shown here is derived from an EMBL/GenBank/DDBJ whole genome shotgun (WGS) entry which is preliminary data.</text>
</comment>
<proteinExistence type="predicted"/>